<dbReference type="GO" id="GO:0005524">
    <property type="term" value="F:ATP binding"/>
    <property type="evidence" value="ECO:0007669"/>
    <property type="project" value="UniProtKB-KW"/>
</dbReference>
<dbReference type="InterPro" id="IPR017871">
    <property type="entry name" value="ABC_transporter-like_CS"/>
</dbReference>
<evidence type="ECO:0000256" key="3">
    <source>
        <dbReference type="ARBA" id="ARBA00022840"/>
    </source>
</evidence>
<organism evidence="5 6">
    <name type="scientific">Fundicoccus ignavus</name>
    <dbReference type="NCBI Taxonomy" id="2664442"/>
    <lineage>
        <taxon>Bacteria</taxon>
        <taxon>Bacillati</taxon>
        <taxon>Bacillota</taxon>
        <taxon>Bacilli</taxon>
        <taxon>Lactobacillales</taxon>
        <taxon>Aerococcaceae</taxon>
        <taxon>Fundicoccus</taxon>
    </lineage>
</organism>
<dbReference type="PROSITE" id="PS00211">
    <property type="entry name" value="ABC_TRANSPORTER_1"/>
    <property type="match status" value="1"/>
</dbReference>
<accession>A0A844C949</accession>
<proteinExistence type="predicted"/>
<dbReference type="PANTHER" id="PTHR42781">
    <property type="entry name" value="SPERMIDINE/PUTRESCINE IMPORT ATP-BINDING PROTEIN POTA"/>
    <property type="match status" value="1"/>
</dbReference>
<dbReference type="InterPro" id="IPR050093">
    <property type="entry name" value="ABC_SmlMolc_Importer"/>
</dbReference>
<dbReference type="InterPro" id="IPR003439">
    <property type="entry name" value="ABC_transporter-like_ATP-bd"/>
</dbReference>
<comment type="caution">
    <text evidence="5">The sequence shown here is derived from an EMBL/GenBank/DDBJ whole genome shotgun (WGS) entry which is preliminary data.</text>
</comment>
<evidence type="ECO:0000256" key="1">
    <source>
        <dbReference type="ARBA" id="ARBA00022448"/>
    </source>
</evidence>
<evidence type="ECO:0000313" key="6">
    <source>
        <dbReference type="Proteomes" id="UP000440066"/>
    </source>
</evidence>
<dbReference type="RefSeq" id="WP_153832073.1">
    <property type="nucleotide sequence ID" value="NZ_WJQT01000005.1"/>
</dbReference>
<dbReference type="PANTHER" id="PTHR42781:SF8">
    <property type="entry name" value="BICARBONATE TRANSPORT ATP-BINDING PROTEIN CMPC"/>
    <property type="match status" value="1"/>
</dbReference>
<keyword evidence="3 5" id="KW-0067">ATP-binding</keyword>
<protein>
    <submittedName>
        <fullName evidence="5">ATP-binding cassette domain-containing protein</fullName>
    </submittedName>
</protein>
<dbReference type="Proteomes" id="UP000440066">
    <property type="component" value="Unassembled WGS sequence"/>
</dbReference>
<evidence type="ECO:0000259" key="4">
    <source>
        <dbReference type="PROSITE" id="PS50893"/>
    </source>
</evidence>
<dbReference type="GO" id="GO:0016887">
    <property type="term" value="F:ATP hydrolysis activity"/>
    <property type="evidence" value="ECO:0007669"/>
    <property type="project" value="InterPro"/>
</dbReference>
<dbReference type="InterPro" id="IPR003593">
    <property type="entry name" value="AAA+_ATPase"/>
</dbReference>
<dbReference type="InterPro" id="IPR027417">
    <property type="entry name" value="P-loop_NTPase"/>
</dbReference>
<gene>
    <name evidence="5" type="ORF">GF867_05340</name>
</gene>
<feature type="domain" description="ABC transporter" evidence="4">
    <location>
        <begin position="5"/>
        <end position="227"/>
    </location>
</feature>
<evidence type="ECO:0000256" key="2">
    <source>
        <dbReference type="ARBA" id="ARBA00022741"/>
    </source>
</evidence>
<keyword evidence="2" id="KW-0547">Nucleotide-binding</keyword>
<dbReference type="SUPFAM" id="SSF52540">
    <property type="entry name" value="P-loop containing nucleoside triphosphate hydrolases"/>
    <property type="match status" value="1"/>
</dbReference>
<dbReference type="EMBL" id="WJQT01000005">
    <property type="protein sequence ID" value="MRJ46987.1"/>
    <property type="molecule type" value="Genomic_DNA"/>
</dbReference>
<dbReference type="SMART" id="SM00382">
    <property type="entry name" value="AAA"/>
    <property type="match status" value="1"/>
</dbReference>
<dbReference type="Gene3D" id="3.40.50.300">
    <property type="entry name" value="P-loop containing nucleotide triphosphate hydrolases"/>
    <property type="match status" value="1"/>
</dbReference>
<keyword evidence="1" id="KW-0813">Transport</keyword>
<dbReference type="AlphaFoldDB" id="A0A844C949"/>
<sequence length="265" mass="29236">MSVEISVSDLQVAAGSKIILDDLNFALKQQKITVVIGPSGSGKSTLLHALAGWQELSHGKIEPSLSMEEVGMLFQDYQLFPWHTVSKNFLLAQAGLKLTKTEKHQRAIAIAGQLEVNALFKHYPHQLSGGQQQRVALGQLLLKNARYLLLDEPTSALDAFTKEKIQDVLLQLQSQNQVTIVMITHSIEEAAYLGHEVLVLHEGQLLAQLTNSHVGSPNYRQSPHFFEQQVKLRQLLGGGGVDHDSQTINSTLCDHYCITDVGRTS</sequence>
<reference evidence="5 6" key="1">
    <citation type="submission" date="2019-11" db="EMBL/GenBank/DDBJ databases">
        <title>Characterisation of Fundicoccus ignavus gen. nov. sp. nov., a novel genus of the family Aerococcaceae from bulk tank milk.</title>
        <authorList>
            <person name="Siebert A."/>
            <person name="Huptas C."/>
            <person name="Wenning M."/>
            <person name="Scherer S."/>
            <person name="Doll E.V."/>
        </authorList>
    </citation>
    <scope>NUCLEOTIDE SEQUENCE [LARGE SCALE GENOMIC DNA]</scope>
    <source>
        <strain evidence="5 6">DSM 109652</strain>
    </source>
</reference>
<name>A0A844C949_9LACT</name>
<dbReference type="Pfam" id="PF00005">
    <property type="entry name" value="ABC_tran"/>
    <property type="match status" value="1"/>
</dbReference>
<evidence type="ECO:0000313" key="5">
    <source>
        <dbReference type="EMBL" id="MRJ46987.1"/>
    </source>
</evidence>
<dbReference type="PROSITE" id="PS50893">
    <property type="entry name" value="ABC_TRANSPORTER_2"/>
    <property type="match status" value="1"/>
</dbReference>